<reference evidence="1" key="1">
    <citation type="submission" date="2018-07" db="EMBL/GenBank/DDBJ databases">
        <authorList>
            <consortium name="GenomeTrakr network: Whole genome sequencing for foodborne pathogen traceback"/>
        </authorList>
    </citation>
    <scope>NUCLEOTIDE SEQUENCE</scope>
    <source>
        <strain evidence="1">FLUFL-694</strain>
    </source>
</reference>
<evidence type="ECO:0000313" key="1">
    <source>
        <dbReference type="EMBL" id="EBP2342088.1"/>
    </source>
</evidence>
<dbReference type="EMBL" id="AAGLCG010000061">
    <property type="protein sequence ID" value="EBP2342088.1"/>
    <property type="molecule type" value="Genomic_DNA"/>
</dbReference>
<protein>
    <submittedName>
        <fullName evidence="1">Uncharacterized protein</fullName>
    </submittedName>
</protein>
<name>A0A5U2WR66_SALER</name>
<gene>
    <name evidence="1" type="ORF">QQ56_18740</name>
</gene>
<sequence length="74" mass="7953">MKIETAAGIENAGGVSVYISKDIVEALEAKQKDTVEALAKAGLDPLCYDYKPTIGWMVRFQLRTSLGLHIGGAE</sequence>
<dbReference type="RefSeq" id="WP_080168965.1">
    <property type="nucleotide sequence ID" value="NZ_MXUX01000027.1"/>
</dbReference>
<accession>A0A5U2WR66</accession>
<proteinExistence type="predicted"/>
<organism evidence="1">
    <name type="scientific">Salmonella enterica</name>
    <name type="common">Salmonella choleraesuis</name>
    <dbReference type="NCBI Taxonomy" id="28901"/>
    <lineage>
        <taxon>Bacteria</taxon>
        <taxon>Pseudomonadati</taxon>
        <taxon>Pseudomonadota</taxon>
        <taxon>Gammaproteobacteria</taxon>
        <taxon>Enterobacterales</taxon>
        <taxon>Enterobacteriaceae</taxon>
        <taxon>Salmonella</taxon>
    </lineage>
</organism>
<dbReference type="AlphaFoldDB" id="A0A5U2WR66"/>
<comment type="caution">
    <text evidence="1">The sequence shown here is derived from an EMBL/GenBank/DDBJ whole genome shotgun (WGS) entry which is preliminary data.</text>
</comment>